<keyword evidence="2" id="KW-1185">Reference proteome</keyword>
<proteinExistence type="predicted"/>
<protein>
    <submittedName>
        <fullName evidence="1">Uncharacterized protein</fullName>
    </submittedName>
</protein>
<sequence length="291" mass="32947">MFFIGLAIFSILHFEYKQTIIDFITRLEMGISKFSFLKYWVASIPFILFSCMPTESEDLIPAAEILSSGEVSDMMGLIEEVDLLVLSAMQQDLTQYKIRPLLDASSCPGSSISRDEKNKLIRVDYGDGCVCNRGLEKKGAIVISYTDEFLFKGSEMSITFQDFSLNGHRMEGQRILKNLGYQVSSRSLRFSSDTENFQLVNVQGKKFSMQQRYVRDLQLSTEKTGFRIYLSGSGRLSTEKYLSTSFEIVKPIVYLQECMESAVPSPSEGSLQLFNQGDKKILVHFDAKACE</sequence>
<gene>
    <name evidence="1" type="ORF">SAMN04488057_101208</name>
</gene>
<dbReference type="EMBL" id="FRCY01000001">
    <property type="protein sequence ID" value="SHM36249.1"/>
    <property type="molecule type" value="Genomic_DNA"/>
</dbReference>
<reference evidence="1 2" key="1">
    <citation type="submission" date="2016-11" db="EMBL/GenBank/DDBJ databases">
        <authorList>
            <person name="Jaros S."/>
            <person name="Januszkiewicz K."/>
            <person name="Wedrychowicz H."/>
        </authorList>
    </citation>
    <scope>NUCLEOTIDE SEQUENCE [LARGE SCALE GENOMIC DNA]</scope>
    <source>
        <strain evidence="1 2">CGMCC 1.6102</strain>
    </source>
</reference>
<name>A0A1M7I6J7_9BACT</name>
<evidence type="ECO:0000313" key="1">
    <source>
        <dbReference type="EMBL" id="SHM36249.1"/>
    </source>
</evidence>
<organism evidence="1 2">
    <name type="scientific">Cyclobacterium lianum</name>
    <dbReference type="NCBI Taxonomy" id="388280"/>
    <lineage>
        <taxon>Bacteria</taxon>
        <taxon>Pseudomonadati</taxon>
        <taxon>Bacteroidota</taxon>
        <taxon>Cytophagia</taxon>
        <taxon>Cytophagales</taxon>
        <taxon>Cyclobacteriaceae</taxon>
        <taxon>Cyclobacterium</taxon>
    </lineage>
</organism>
<accession>A0A1M7I6J7</accession>
<dbReference type="Proteomes" id="UP000184513">
    <property type="component" value="Unassembled WGS sequence"/>
</dbReference>
<evidence type="ECO:0000313" key="2">
    <source>
        <dbReference type="Proteomes" id="UP000184513"/>
    </source>
</evidence>
<dbReference type="AlphaFoldDB" id="A0A1M7I6J7"/>